<proteinExistence type="predicted"/>
<comment type="caution">
    <text evidence="1">The sequence shown here is derived from an EMBL/GenBank/DDBJ whole genome shotgun (WGS) entry which is preliminary data.</text>
</comment>
<gene>
    <name evidence="1" type="ORF">ACIPEN_14450</name>
</gene>
<dbReference type="RefSeq" id="WP_402701462.1">
    <property type="nucleotide sequence ID" value="NZ_JBIUZV010000008.1"/>
</dbReference>
<organism evidence="1 2">
    <name type="scientific">Herbaspirillum chlorophenolicum</name>
    <dbReference type="NCBI Taxonomy" id="211589"/>
    <lineage>
        <taxon>Bacteria</taxon>
        <taxon>Pseudomonadati</taxon>
        <taxon>Pseudomonadota</taxon>
        <taxon>Betaproteobacteria</taxon>
        <taxon>Burkholderiales</taxon>
        <taxon>Oxalobacteraceae</taxon>
        <taxon>Herbaspirillum</taxon>
    </lineage>
</organism>
<dbReference type="EMBL" id="JBIUZV010000008">
    <property type="protein sequence ID" value="MFJ3047028.1"/>
    <property type="molecule type" value="Genomic_DNA"/>
</dbReference>
<accession>A0ABW8F182</accession>
<evidence type="ECO:0000313" key="1">
    <source>
        <dbReference type="EMBL" id="MFJ3047028.1"/>
    </source>
</evidence>
<keyword evidence="2" id="KW-1185">Reference proteome</keyword>
<protein>
    <recommendedName>
        <fullName evidence="3">Phage protein</fullName>
    </recommendedName>
</protein>
<evidence type="ECO:0000313" key="2">
    <source>
        <dbReference type="Proteomes" id="UP001617427"/>
    </source>
</evidence>
<name>A0ABW8F182_9BURK</name>
<sequence>MSKLYRVAVEFEMVVQTESEDDAYFVAQRYMKDAIEDSGALIIVGSIIENPNDLPEFWDDMCLPYGGNGVQRIKEILEQSK</sequence>
<evidence type="ECO:0008006" key="3">
    <source>
        <dbReference type="Google" id="ProtNLM"/>
    </source>
</evidence>
<reference evidence="1 2" key="1">
    <citation type="submission" date="2024-10" db="EMBL/GenBank/DDBJ databases">
        <title>The Natural Products Discovery Center: Release of the First 8490 Sequenced Strains for Exploring Actinobacteria Biosynthetic Diversity.</title>
        <authorList>
            <person name="Kalkreuter E."/>
            <person name="Kautsar S.A."/>
            <person name="Yang D."/>
            <person name="Bader C.D."/>
            <person name="Teijaro C.N."/>
            <person name="Fluegel L."/>
            <person name="Davis C.M."/>
            <person name="Simpson J.R."/>
            <person name="Lauterbach L."/>
            <person name="Steele A.D."/>
            <person name="Gui C."/>
            <person name="Meng S."/>
            <person name="Li G."/>
            <person name="Viehrig K."/>
            <person name="Ye F."/>
            <person name="Su P."/>
            <person name="Kiefer A.F."/>
            <person name="Nichols A."/>
            <person name="Cepeda A.J."/>
            <person name="Yan W."/>
            <person name="Fan B."/>
            <person name="Jiang Y."/>
            <person name="Adhikari A."/>
            <person name="Zheng C.-J."/>
            <person name="Schuster L."/>
            <person name="Cowan T.M."/>
            <person name="Smanski M.J."/>
            <person name="Chevrette M.G."/>
            <person name="De Carvalho L.P.S."/>
            <person name="Shen B."/>
        </authorList>
    </citation>
    <scope>NUCLEOTIDE SEQUENCE [LARGE SCALE GENOMIC DNA]</scope>
    <source>
        <strain evidence="1 2">NPDC087045</strain>
    </source>
</reference>
<dbReference type="Proteomes" id="UP001617427">
    <property type="component" value="Unassembled WGS sequence"/>
</dbReference>